<feature type="repeat" description="WD" evidence="1">
    <location>
        <begin position="223"/>
        <end position="264"/>
    </location>
</feature>
<name>A0A6M5YKZ3_9BACT</name>
<sequence>MLIWQAHKGKIESAAFSPDGQLLATATGGTSAPYLWEPTTGKRARTLAGASGPVKSVCFAPDAPLFAAGTARSICVWDTGTWDLLAELRMEYAFELAFGPGARPTLAASNANTLGLWYDAGREAAGGADHRGPDQRRPGGAGVAALHFSPDGARLAVSTSSVAQVRLTADIPRARTLRDVPTNNRGAVRFAPDGDRLAIAYGKWVEVWPAANEPGPLLKFAAGTGRSPIIWAVNWTADGGTLLTAGNDGFVRTWDAGTGAERRAFNWDIGKLYSAAFAPDGLTCAACGERGQVVVWDVDA</sequence>
<dbReference type="InterPro" id="IPR036322">
    <property type="entry name" value="WD40_repeat_dom_sf"/>
</dbReference>
<dbReference type="EMBL" id="CP053452">
    <property type="protein sequence ID" value="QJW93672.1"/>
    <property type="molecule type" value="Genomic_DNA"/>
</dbReference>
<evidence type="ECO:0000313" key="3">
    <source>
        <dbReference type="Proteomes" id="UP000503447"/>
    </source>
</evidence>
<dbReference type="SUPFAM" id="SSF50978">
    <property type="entry name" value="WD40 repeat-like"/>
    <property type="match status" value="1"/>
</dbReference>
<dbReference type="Gene3D" id="2.130.10.10">
    <property type="entry name" value="YVTN repeat-like/Quinoprotein amine dehydrogenase"/>
    <property type="match status" value="2"/>
</dbReference>
<evidence type="ECO:0000256" key="1">
    <source>
        <dbReference type="PROSITE-ProRule" id="PRU00221"/>
    </source>
</evidence>
<dbReference type="RefSeq" id="WP_171469827.1">
    <property type="nucleotide sequence ID" value="NZ_CP053452.2"/>
</dbReference>
<protein>
    <recommendedName>
        <fullName evidence="4">WD40 repeat domain-containing protein</fullName>
    </recommendedName>
</protein>
<proteinExistence type="predicted"/>
<gene>
    <name evidence="2" type="ORF">FTUN_1180</name>
</gene>
<accession>A0A6M5YKZ3</accession>
<dbReference type="PROSITE" id="PS50082">
    <property type="entry name" value="WD_REPEATS_2"/>
    <property type="match status" value="1"/>
</dbReference>
<dbReference type="PROSITE" id="PS50294">
    <property type="entry name" value="WD_REPEATS_REGION"/>
    <property type="match status" value="1"/>
</dbReference>
<dbReference type="Pfam" id="PF00400">
    <property type="entry name" value="WD40"/>
    <property type="match status" value="4"/>
</dbReference>
<dbReference type="KEGG" id="ftj:FTUN_1180"/>
<organism evidence="2 3">
    <name type="scientific">Frigoriglobus tundricola</name>
    <dbReference type="NCBI Taxonomy" id="2774151"/>
    <lineage>
        <taxon>Bacteria</taxon>
        <taxon>Pseudomonadati</taxon>
        <taxon>Planctomycetota</taxon>
        <taxon>Planctomycetia</taxon>
        <taxon>Gemmatales</taxon>
        <taxon>Gemmataceae</taxon>
        <taxon>Frigoriglobus</taxon>
    </lineage>
</organism>
<dbReference type="AlphaFoldDB" id="A0A6M5YKZ3"/>
<dbReference type="InterPro" id="IPR001680">
    <property type="entry name" value="WD40_rpt"/>
</dbReference>
<dbReference type="PANTHER" id="PTHR19879:SF9">
    <property type="entry name" value="TRANSCRIPTION INITIATION FACTOR TFIID SUBUNIT 5"/>
    <property type="match status" value="1"/>
</dbReference>
<dbReference type="PANTHER" id="PTHR19879">
    <property type="entry name" value="TRANSCRIPTION INITIATION FACTOR TFIID"/>
    <property type="match status" value="1"/>
</dbReference>
<dbReference type="InterPro" id="IPR015943">
    <property type="entry name" value="WD40/YVTN_repeat-like_dom_sf"/>
</dbReference>
<reference evidence="3" key="1">
    <citation type="submission" date="2020-05" db="EMBL/GenBank/DDBJ databases">
        <title>Frigoriglobus tundricola gen. nov., sp. nov., a psychrotolerant cellulolytic planctomycete of the family Gemmataceae with two divergent copies of 16S rRNA gene.</title>
        <authorList>
            <person name="Kulichevskaya I.S."/>
            <person name="Ivanova A.A."/>
            <person name="Naumoff D.G."/>
            <person name="Beletsky A.V."/>
            <person name="Rijpstra W.I.C."/>
            <person name="Sinninghe Damste J.S."/>
            <person name="Mardanov A.V."/>
            <person name="Ravin N.V."/>
            <person name="Dedysh S.N."/>
        </authorList>
    </citation>
    <scope>NUCLEOTIDE SEQUENCE [LARGE SCALE GENOMIC DNA]</scope>
    <source>
        <strain evidence="3">PL17</strain>
    </source>
</reference>
<keyword evidence="3" id="KW-1185">Reference proteome</keyword>
<dbReference type="SMART" id="SM00320">
    <property type="entry name" value="WD40"/>
    <property type="match status" value="4"/>
</dbReference>
<dbReference type="Proteomes" id="UP000503447">
    <property type="component" value="Chromosome"/>
</dbReference>
<keyword evidence="1" id="KW-0853">WD repeat</keyword>
<evidence type="ECO:0000313" key="2">
    <source>
        <dbReference type="EMBL" id="QJW93672.1"/>
    </source>
</evidence>
<evidence type="ECO:0008006" key="4">
    <source>
        <dbReference type="Google" id="ProtNLM"/>
    </source>
</evidence>